<dbReference type="Proteomes" id="UP000236919">
    <property type="component" value="Unassembled WGS sequence"/>
</dbReference>
<dbReference type="Pfam" id="PF12098">
    <property type="entry name" value="DUF3574"/>
    <property type="match status" value="1"/>
</dbReference>
<evidence type="ECO:0000256" key="1">
    <source>
        <dbReference type="SAM" id="SignalP"/>
    </source>
</evidence>
<proteinExistence type="predicted"/>
<feature type="chain" id="PRO_5015391448" evidence="1">
    <location>
        <begin position="21"/>
        <end position="135"/>
    </location>
</feature>
<dbReference type="OrthoDB" id="794286at2"/>
<feature type="signal peptide" evidence="1">
    <location>
        <begin position="1"/>
        <end position="20"/>
    </location>
</feature>
<comment type="caution">
    <text evidence="2">The sequence shown here is derived from an EMBL/GenBank/DDBJ whole genome shotgun (WGS) entry which is preliminary data.</text>
</comment>
<protein>
    <submittedName>
        <fullName evidence="2">Uncharacterized protein DUF3574</fullName>
    </submittedName>
</protein>
<evidence type="ECO:0000313" key="2">
    <source>
        <dbReference type="EMBL" id="POR54020.1"/>
    </source>
</evidence>
<keyword evidence="3" id="KW-1185">Reference proteome</keyword>
<gene>
    <name evidence="2" type="ORF">CYD53_103117</name>
</gene>
<organism evidence="2 3">
    <name type="scientific">Bosea psychrotolerans</name>
    <dbReference type="NCBI Taxonomy" id="1871628"/>
    <lineage>
        <taxon>Bacteria</taxon>
        <taxon>Pseudomonadati</taxon>
        <taxon>Pseudomonadota</taxon>
        <taxon>Alphaproteobacteria</taxon>
        <taxon>Hyphomicrobiales</taxon>
        <taxon>Boseaceae</taxon>
        <taxon>Bosea</taxon>
    </lineage>
</organism>
<dbReference type="RefSeq" id="WP_103717240.1">
    <property type="nucleotide sequence ID" value="NZ_PQFZ01000003.1"/>
</dbReference>
<accession>A0A2S4MH12</accession>
<evidence type="ECO:0000313" key="3">
    <source>
        <dbReference type="Proteomes" id="UP000236919"/>
    </source>
</evidence>
<dbReference type="EMBL" id="PQFZ01000003">
    <property type="protein sequence ID" value="POR54020.1"/>
    <property type="molecule type" value="Genomic_DNA"/>
</dbReference>
<dbReference type="AlphaFoldDB" id="A0A2S4MH12"/>
<reference evidence="2 3" key="1">
    <citation type="submission" date="2018-01" db="EMBL/GenBank/DDBJ databases">
        <title>Genomic Encyclopedia of Type Strains, Phase III (KMG-III): the genomes of soil and plant-associated and newly described type strains.</title>
        <authorList>
            <person name="Whitman W."/>
        </authorList>
    </citation>
    <scope>NUCLEOTIDE SEQUENCE [LARGE SCALE GENOMIC DNA]</scope>
    <source>
        <strain evidence="2 3">1131</strain>
    </source>
</reference>
<dbReference type="InterPro" id="IPR021957">
    <property type="entry name" value="DUF3574"/>
</dbReference>
<name>A0A2S4MH12_9HYPH</name>
<sequence>MIRILFLASFACLGGCASLAPPACSSGQQAMLVAELLFGRNIGDRLGVSEAAFGRFLDEEVTPRFPDGLTILAGQGQYRDTTRDVLVREQAKLLVIALKDEPEGRAKLAAIAEAYKQRFNQQSVGTILRPACISF</sequence>
<keyword evidence="1" id="KW-0732">Signal</keyword>